<dbReference type="STRING" id="7370.A0A1I8N8B7"/>
<dbReference type="VEuPathDB" id="VectorBase:MDOA012612"/>
<comment type="similarity">
    <text evidence="2 10">Belongs to the chondroitin N-acetylgalactosaminyltransferase family.</text>
</comment>
<comment type="subcellular location">
    <subcellularLocation>
        <location evidence="1 10">Golgi apparatus</location>
        <location evidence="1 10">Golgi stack membrane</location>
        <topology evidence="1 10">Single-pass type II membrane protein</topology>
    </subcellularLocation>
</comment>
<dbReference type="GO" id="GO:0047238">
    <property type="term" value="F:glucuronosyl-N-acetylgalactosaminyl-proteoglycan 4-beta-N-acetylgalactosaminyltransferase activity"/>
    <property type="evidence" value="ECO:0007669"/>
    <property type="project" value="TreeGrafter"/>
</dbReference>
<keyword evidence="3" id="KW-0328">Glycosyltransferase</keyword>
<keyword evidence="9 10" id="KW-0472">Membrane</keyword>
<dbReference type="InterPro" id="IPR008428">
    <property type="entry name" value="Chond_GalNAc"/>
</dbReference>
<name>A0A1I8N8B7_MUSDO</name>
<sequence>MTFNTAQRYIRMHIPLLSGPKMRRTSLSRNHYFVIGLFLGLVLSFYVPQDIWELVQQEECPQEAAENSLIEKFGQEFEPHLNLINKPLAAKKTVKNVIRPRYYSSELGIREKIFIGVMTTQDNINTLATAINRTTAHLVNRIKFFINAENVKTNYKLKNIVGFTDTRENLRPFHVIKYIADTYLDDYDYFLIIQDNVYVDARKLKAMLYHMSITFDLYMGTKSESSNYGSYGANDHVAAAPQRQLMEGEEGGAAAEAAAAGAGDEFRMLSDRNYCDLNAGILLSSSVIRKMRNNLDWCVRNGITNVHSINIGRCVKYSSNLPGCQEVFQGIQQRTYDLKSSVKLFKDLNLLTKDEAFRNATTIYPVTSMDDFYRLHAYFSKYHLEIVQQNSADLEQKSYRIANGTISNNILEIRWPLGVPLASAPETRHDIIMWHYMNETHIFLPNAENNVEPLSAIEADDLKKVLDITRQYAKHKFPNMIYVGIHSIYRRFDATRGMDYRIHLLLRDTGRLSALTQRGPEIKNFQIVKPLGRVEVVPSPYVTESTRIAILVPTFEHQMEEALQFINQYERTCMRNQDNTFLLMIFMYRTESASKGDNDPFKVIKTLALDLSSKYKSDGSRIAWVSVRLPQVLSESSATEDIMLSSVYGRNEILSIAVADLALPKLGLDSLVLMASNSISFKPDFLNRVRMNTIQGFQVYSPIGFMMYPCKLAGFCKECETCDVSQSTGYFDKWNYDIVSFYSRDYVQARKLIEAAVPITRSDNDIERLLTRPDKNINNVLDMFVASQLPVHILRGVEPNLRYGGAIKNFIDRQSYETKPIPKCPLETGDEVVAAGDPANAKERSSTRTTTTTKDEGEHKCIHLASRKQIGYAIIRYEDKSIINK</sequence>
<dbReference type="VEuPathDB" id="VectorBase:MDOMA2_019378"/>
<protein>
    <recommendedName>
        <fullName evidence="10">Hexosyltransferase</fullName>
        <ecNumber evidence="10">2.4.1.-</ecNumber>
    </recommendedName>
</protein>
<dbReference type="Pfam" id="PF05679">
    <property type="entry name" value="CHGN"/>
    <property type="match status" value="1"/>
</dbReference>
<evidence type="ECO:0000256" key="11">
    <source>
        <dbReference type="SAM" id="MobiDB-lite"/>
    </source>
</evidence>
<dbReference type="Gene3D" id="3.90.550.50">
    <property type="match status" value="1"/>
</dbReference>
<evidence type="ECO:0000256" key="2">
    <source>
        <dbReference type="ARBA" id="ARBA00009239"/>
    </source>
</evidence>
<proteinExistence type="inferred from homology"/>
<dbReference type="eggNOG" id="KOG3708">
    <property type="taxonomic scope" value="Eukaryota"/>
</dbReference>
<evidence type="ECO:0000256" key="10">
    <source>
        <dbReference type="RuleBase" id="RU364016"/>
    </source>
</evidence>
<feature type="domain" description="Fringe-like glycosyltransferase" evidence="12">
    <location>
        <begin position="111"/>
        <end position="231"/>
    </location>
</feature>
<dbReference type="Pfam" id="PF02434">
    <property type="entry name" value="Fringe"/>
    <property type="match status" value="1"/>
</dbReference>
<gene>
    <name evidence="13" type="primary">101898891</name>
</gene>
<keyword evidence="4 10" id="KW-0808">Transferase</keyword>
<dbReference type="AlphaFoldDB" id="A0A1I8N8B7"/>
<keyword evidence="5 10" id="KW-0812">Transmembrane</keyword>
<evidence type="ECO:0000256" key="5">
    <source>
        <dbReference type="ARBA" id="ARBA00022692"/>
    </source>
</evidence>
<feature type="region of interest" description="Disordered" evidence="11">
    <location>
        <begin position="835"/>
        <end position="857"/>
    </location>
</feature>
<keyword evidence="6 10" id="KW-0735">Signal-anchor</keyword>
<evidence type="ECO:0000313" key="13">
    <source>
        <dbReference type="EnsemblMetazoa" id="MDOA012612-PB"/>
    </source>
</evidence>
<evidence type="ECO:0000256" key="7">
    <source>
        <dbReference type="ARBA" id="ARBA00022989"/>
    </source>
</evidence>
<evidence type="ECO:0000256" key="1">
    <source>
        <dbReference type="ARBA" id="ARBA00004447"/>
    </source>
</evidence>
<dbReference type="InterPro" id="IPR003378">
    <property type="entry name" value="Fringe-like_glycosylTrfase"/>
</dbReference>
<evidence type="ECO:0000256" key="9">
    <source>
        <dbReference type="ARBA" id="ARBA00023136"/>
    </source>
</evidence>
<dbReference type="OrthoDB" id="9985088at2759"/>
<feature type="transmembrane region" description="Helical" evidence="10">
    <location>
        <begin position="30"/>
        <end position="47"/>
    </location>
</feature>
<dbReference type="PANTHER" id="PTHR12369:SF13">
    <property type="entry name" value="HEXOSYLTRANSFERASE"/>
    <property type="match status" value="1"/>
</dbReference>
<dbReference type="GO" id="GO:0032580">
    <property type="term" value="C:Golgi cisterna membrane"/>
    <property type="evidence" value="ECO:0007669"/>
    <property type="project" value="UniProtKB-SubCell"/>
</dbReference>
<evidence type="ECO:0000256" key="3">
    <source>
        <dbReference type="ARBA" id="ARBA00022676"/>
    </source>
</evidence>
<dbReference type="PANTHER" id="PTHR12369">
    <property type="entry name" value="CHONDROITIN SYNTHASE"/>
    <property type="match status" value="1"/>
</dbReference>
<evidence type="ECO:0000259" key="12">
    <source>
        <dbReference type="Pfam" id="PF02434"/>
    </source>
</evidence>
<evidence type="ECO:0000256" key="8">
    <source>
        <dbReference type="ARBA" id="ARBA00023034"/>
    </source>
</evidence>
<dbReference type="InterPro" id="IPR051227">
    <property type="entry name" value="CS_glycosyltransferase"/>
</dbReference>
<reference evidence="13" key="1">
    <citation type="submission" date="2020-05" db="UniProtKB">
        <authorList>
            <consortium name="EnsemblMetazoa"/>
        </authorList>
    </citation>
    <scope>IDENTIFICATION</scope>
    <source>
        <strain evidence="13">Aabys</strain>
    </source>
</reference>
<accession>A0A1I8N8B7</accession>
<dbReference type="EnsemblMetazoa" id="MDOA012612-RB">
    <property type="protein sequence ID" value="MDOA012612-PB"/>
    <property type="gene ID" value="MDOA012612"/>
</dbReference>
<keyword evidence="8 10" id="KW-0333">Golgi apparatus</keyword>
<evidence type="ECO:0000256" key="6">
    <source>
        <dbReference type="ARBA" id="ARBA00022968"/>
    </source>
</evidence>
<evidence type="ECO:0000256" key="4">
    <source>
        <dbReference type="ARBA" id="ARBA00022679"/>
    </source>
</evidence>
<keyword evidence="7 10" id="KW-1133">Transmembrane helix</keyword>
<dbReference type="EC" id="2.4.1.-" evidence="10"/>
<organism evidence="13">
    <name type="scientific">Musca domestica</name>
    <name type="common">House fly</name>
    <dbReference type="NCBI Taxonomy" id="7370"/>
    <lineage>
        <taxon>Eukaryota</taxon>
        <taxon>Metazoa</taxon>
        <taxon>Ecdysozoa</taxon>
        <taxon>Arthropoda</taxon>
        <taxon>Hexapoda</taxon>
        <taxon>Insecta</taxon>
        <taxon>Pterygota</taxon>
        <taxon>Neoptera</taxon>
        <taxon>Endopterygota</taxon>
        <taxon>Diptera</taxon>
        <taxon>Brachycera</taxon>
        <taxon>Muscomorpha</taxon>
        <taxon>Muscoidea</taxon>
        <taxon>Muscidae</taxon>
        <taxon>Musca</taxon>
    </lineage>
</organism>